<dbReference type="Proteomes" id="UP000034883">
    <property type="component" value="Chromosome"/>
</dbReference>
<name>A0A0F6W5H2_9BACT</name>
<dbReference type="PANTHER" id="PTHR13158">
    <property type="match status" value="1"/>
</dbReference>
<dbReference type="InterPro" id="IPR017438">
    <property type="entry name" value="ATP-NAD_kinase_N"/>
</dbReference>
<evidence type="ECO:0000313" key="2">
    <source>
        <dbReference type="EMBL" id="AKF07821.1"/>
    </source>
</evidence>
<keyword evidence="3" id="KW-1185">Reference proteome</keyword>
<keyword evidence="1" id="KW-0175">Coiled coil</keyword>
<dbReference type="InterPro" id="IPR016064">
    <property type="entry name" value="NAD/diacylglycerol_kinase_sf"/>
</dbReference>
<dbReference type="Gene3D" id="3.40.50.10330">
    <property type="entry name" value="Probable inorganic polyphosphate/atp-NAD kinase, domain 1"/>
    <property type="match status" value="1"/>
</dbReference>
<evidence type="ECO:0000256" key="1">
    <source>
        <dbReference type="SAM" id="Coils"/>
    </source>
</evidence>
<dbReference type="SUPFAM" id="SSF111331">
    <property type="entry name" value="NAD kinase/diacylglycerol kinase-like"/>
    <property type="match status" value="1"/>
</dbReference>
<reference evidence="2 3" key="1">
    <citation type="submission" date="2015-03" db="EMBL/GenBank/DDBJ databases">
        <title>Genome assembly of Sandaracinus amylolyticus DSM 53668.</title>
        <authorList>
            <person name="Sharma G."/>
            <person name="Subramanian S."/>
        </authorList>
    </citation>
    <scope>NUCLEOTIDE SEQUENCE [LARGE SCALE GENOMIC DNA]</scope>
    <source>
        <strain evidence="2 3">DSM 53668</strain>
    </source>
</reference>
<dbReference type="GO" id="GO:0019674">
    <property type="term" value="P:NAD+ metabolic process"/>
    <property type="evidence" value="ECO:0007669"/>
    <property type="project" value="InterPro"/>
</dbReference>
<sequence>MVVVTRPTDFEELMARHGTREQARFFLEQRDQKIDEVEARHRALEQVLTRVSQQIPLRWRRARVPRAELSRFVWEPEDLVVAVGQDGLVPNVAKYLDGQRVIGVNPEPARVAGVLVRHEVDALELVLRRTVEQRAVIEARTMVEARLDDGQRLLALNEIYVGHRTHQSARYRIVRERATERHSSSGLIVATGTGSTGWARSIARERATKLALPAPTEACLAFFVREAWPSPATGTSITEGLVEGSARLEITSEMNEGGVLFGDGIEDDRVAFGWGLRARLGVARERLQLVVGAR</sequence>
<evidence type="ECO:0000313" key="3">
    <source>
        <dbReference type="Proteomes" id="UP000034883"/>
    </source>
</evidence>
<protein>
    <submittedName>
        <fullName evidence="2">NrtR-regulated OrfY protein</fullName>
    </submittedName>
</protein>
<dbReference type="STRING" id="927083.DB32_004970"/>
<gene>
    <name evidence="2" type="ORF">DB32_004970</name>
</gene>
<dbReference type="InterPro" id="IPR017437">
    <property type="entry name" value="ATP-NAD_kinase_PpnK-typ_C"/>
</dbReference>
<proteinExistence type="predicted"/>
<dbReference type="Gene3D" id="2.60.200.30">
    <property type="entry name" value="Probable inorganic polyphosphate/atp-NAD kinase, domain 2"/>
    <property type="match status" value="1"/>
</dbReference>
<dbReference type="PANTHER" id="PTHR13158:SF5">
    <property type="entry name" value="NAD KINASE 2, MITOCHONDRIAL"/>
    <property type="match status" value="1"/>
</dbReference>
<dbReference type="AlphaFoldDB" id="A0A0F6W5H2"/>
<dbReference type="GO" id="GO:0003951">
    <property type="term" value="F:NAD+ kinase activity"/>
    <property type="evidence" value="ECO:0007669"/>
    <property type="project" value="InterPro"/>
</dbReference>
<dbReference type="KEGG" id="samy:DB32_004970"/>
<dbReference type="EMBL" id="CP011125">
    <property type="protein sequence ID" value="AKF07821.1"/>
    <property type="molecule type" value="Genomic_DNA"/>
</dbReference>
<accession>A0A0F6W5H2</accession>
<organism evidence="2 3">
    <name type="scientific">Sandaracinus amylolyticus</name>
    <dbReference type="NCBI Taxonomy" id="927083"/>
    <lineage>
        <taxon>Bacteria</taxon>
        <taxon>Pseudomonadati</taxon>
        <taxon>Myxococcota</taxon>
        <taxon>Polyangia</taxon>
        <taxon>Polyangiales</taxon>
        <taxon>Sandaracinaceae</taxon>
        <taxon>Sandaracinus</taxon>
    </lineage>
</organism>
<feature type="coiled-coil region" evidence="1">
    <location>
        <begin position="27"/>
        <end position="54"/>
    </location>
</feature>